<evidence type="ECO:0000313" key="3">
    <source>
        <dbReference type="EMBL" id="ECI4617830.1"/>
    </source>
</evidence>
<protein>
    <recommendedName>
        <fullName evidence="2">Tape measure protein N-terminal domain-containing protein</fullName>
    </recommendedName>
</protein>
<gene>
    <name evidence="3" type="ORF">DPC26_19750</name>
</gene>
<feature type="region of interest" description="Disordered" evidence="1">
    <location>
        <begin position="847"/>
        <end position="870"/>
    </location>
</feature>
<accession>A0A3Y9JA73</accession>
<feature type="domain" description="Tape measure protein N-terminal" evidence="2">
    <location>
        <begin position="100"/>
        <end position="288"/>
    </location>
</feature>
<dbReference type="NCBIfam" id="TIGR02675">
    <property type="entry name" value="tape_meas_nterm"/>
    <property type="match status" value="1"/>
</dbReference>
<dbReference type="InterPro" id="IPR013491">
    <property type="entry name" value="Tape_meas_N"/>
</dbReference>
<organism evidence="3">
    <name type="scientific">Salmonella enterica I</name>
    <dbReference type="NCBI Taxonomy" id="59201"/>
    <lineage>
        <taxon>Bacteria</taxon>
        <taxon>Pseudomonadati</taxon>
        <taxon>Pseudomonadota</taxon>
        <taxon>Gammaproteobacteria</taxon>
        <taxon>Enterobacterales</taxon>
        <taxon>Enterobacteriaceae</taxon>
        <taxon>Salmonella</taxon>
    </lineage>
</organism>
<feature type="compositionally biased region" description="Polar residues" evidence="1">
    <location>
        <begin position="847"/>
        <end position="857"/>
    </location>
</feature>
<reference evidence="3" key="1">
    <citation type="submission" date="2018-06" db="EMBL/GenBank/DDBJ databases">
        <authorList>
            <person name="Ashton P.M."/>
            <person name="Dallman T."/>
            <person name="Nair S."/>
            <person name="De Pinna E."/>
            <person name="Peters T."/>
            <person name="Grant K."/>
        </authorList>
    </citation>
    <scope>NUCLEOTIDE SEQUENCE</scope>
    <source>
        <strain evidence="3">527491</strain>
    </source>
</reference>
<evidence type="ECO:0000259" key="2">
    <source>
        <dbReference type="Pfam" id="PF20155"/>
    </source>
</evidence>
<feature type="region of interest" description="Disordered" evidence="1">
    <location>
        <begin position="43"/>
        <end position="65"/>
    </location>
</feature>
<name>A0A3Y9JA73_SALET</name>
<dbReference type="AlphaFoldDB" id="A0A3Y9JA73"/>
<dbReference type="EMBL" id="AAIVFG010000033">
    <property type="protein sequence ID" value="ECI4617830.1"/>
    <property type="molecule type" value="Genomic_DNA"/>
</dbReference>
<feature type="region of interest" description="Disordered" evidence="1">
    <location>
        <begin position="465"/>
        <end position="486"/>
    </location>
</feature>
<sequence length="870" mass="93573">MSTYPIDIKIDTASANRSTSALEKSLDNLSSAAADAARAANNLSASEQQASKSAQQLAQQQTKAGNAASKSTSQFNGLATAAKGLGAIFAARQILEWGTAFVTVADNINLLQSRINLYTKSQQETNQVFGQLQEISNRAGVSLQETAQTFTQFAAAGKDMGVSNQQVLQLVQNLQTMARVSGASGEGASAAIYQLSQAFASGRLQGDEFRSVAEQMPVILDILSKKLGVTRGELRQMATDGKLNSDVLLMLSGDFSELDAQATKLPRTVAQASDALMNNLGVAADALNDKLGLSQGVAKSIDGVSQALDYWTKRLNGTTTEVDELGRQLSIQNGTLQRQQAVYDDLSDKTGMYGKYLQDQINKQKAAVAETENQINAMQHLASMAQQLAGGMRAITAPAKQPRADSDAQKQIDSLKGQLKYTKALADGNYELAAGVKLGSNATKDQITSYASLLKQQSEYKQGLKDEKKANSEAVSEAKRAQKELERNQAANGKYLKTLQDKVNAGEYDVQLAREQVQLNLTQGASVDQMTAAYQKSYQVQQQLQLASQQAEAQSRLNKDATDAERAAVDAQVVALQKQQEAKRLAAQVQQVNTDVQGQLNPYQASVDQVNQQEAQRLTTIKAWRDQFRSDDLNAEQQYQDMKTQIQQAGEQARINLANANYSLLLQSSADFLGQMANGLAQAKGEQSNAYKAMFALSKAFSIAQASINLWTAVSQAMALPFPANIPFAAKALAEGTAILGNIQSIAGTGFATGGYVKGAGTGQSDSINARLSNGEYVMTRQATSRYRDTLDSMNRGTATAGISGSTPEMKVNIANYGGEQVRVQKGLTADEVRIIIGEEVPNVNSREFSDPYSKTNKAFRGSYDANRKV</sequence>
<comment type="caution">
    <text evidence="3">The sequence shown here is derived from an EMBL/GenBank/DDBJ whole genome shotgun (WGS) entry which is preliminary data.</text>
</comment>
<dbReference type="Pfam" id="PF20155">
    <property type="entry name" value="TMP_3"/>
    <property type="match status" value="1"/>
</dbReference>
<feature type="compositionally biased region" description="Low complexity" evidence="1">
    <location>
        <begin position="43"/>
        <end position="61"/>
    </location>
</feature>
<evidence type="ECO:0000256" key="1">
    <source>
        <dbReference type="SAM" id="MobiDB-lite"/>
    </source>
</evidence>
<proteinExistence type="predicted"/>